<dbReference type="Pfam" id="PF00702">
    <property type="entry name" value="Hydrolase"/>
    <property type="match status" value="1"/>
</dbReference>
<evidence type="ECO:0000313" key="15">
    <source>
        <dbReference type="Proteomes" id="UP000010846"/>
    </source>
</evidence>
<dbReference type="RefSeq" id="WP_015299718.1">
    <property type="nucleotide sequence ID" value="NC_019964.1"/>
</dbReference>
<reference evidence="14" key="1">
    <citation type="submission" date="2011-09" db="EMBL/GenBank/DDBJ databases">
        <title>Complete sequence of Halovivax ruber XH-70.</title>
        <authorList>
            <consortium name="US DOE Joint Genome Institute"/>
            <person name="Lucas S."/>
            <person name="Han J."/>
            <person name="Lapidus A."/>
            <person name="Cheng J.-F."/>
            <person name="Goodwin L."/>
            <person name="Pitluck S."/>
            <person name="Peters L."/>
            <person name="Mikhailova N."/>
            <person name="Davenport K."/>
            <person name="Detter J.C."/>
            <person name="Han C."/>
            <person name="Tapia R."/>
            <person name="Land M."/>
            <person name="Hauser L."/>
            <person name="Kyrpides N."/>
            <person name="Ivanova N."/>
            <person name="Pagani I."/>
            <person name="Sproer C."/>
            <person name="Anderson I."/>
            <person name="Woyke T."/>
        </authorList>
    </citation>
    <scope>NUCLEOTIDE SEQUENCE</scope>
    <source>
        <strain evidence="14">XH-70</strain>
    </source>
</reference>
<dbReference type="GO" id="GO:0005886">
    <property type="term" value="C:plasma membrane"/>
    <property type="evidence" value="ECO:0007669"/>
    <property type="project" value="UniProtKB-SubCell"/>
</dbReference>
<dbReference type="OrthoDB" id="8588at2157"/>
<dbReference type="eggNOG" id="arCOG01576">
    <property type="taxonomic scope" value="Archaea"/>
</dbReference>
<dbReference type="PANTHER" id="PTHR48085:SF5">
    <property type="entry name" value="CADMIUM_ZINC-TRANSPORTING ATPASE HMA4-RELATED"/>
    <property type="match status" value="1"/>
</dbReference>
<dbReference type="InterPro" id="IPR008250">
    <property type="entry name" value="ATPase_P-typ_transduc_dom_A_sf"/>
</dbReference>
<dbReference type="InterPro" id="IPR036163">
    <property type="entry name" value="HMA_dom_sf"/>
</dbReference>
<dbReference type="GO" id="GO:0046872">
    <property type="term" value="F:metal ion binding"/>
    <property type="evidence" value="ECO:0007669"/>
    <property type="project" value="UniProtKB-KW"/>
</dbReference>
<evidence type="ECO:0000256" key="12">
    <source>
        <dbReference type="SAM" id="Phobius"/>
    </source>
</evidence>
<dbReference type="PANTHER" id="PTHR48085">
    <property type="entry name" value="CADMIUM/ZINC-TRANSPORTING ATPASE HMA2-RELATED"/>
    <property type="match status" value="1"/>
</dbReference>
<dbReference type="InterPro" id="IPR027256">
    <property type="entry name" value="P-typ_ATPase_IB"/>
</dbReference>
<dbReference type="SUPFAM" id="SSF56784">
    <property type="entry name" value="HAD-like"/>
    <property type="match status" value="1"/>
</dbReference>
<protein>
    <submittedName>
        <fullName evidence="14">Heavy metal translocating P-type ATPase</fullName>
    </submittedName>
</protein>
<feature type="domain" description="HMA" evidence="13">
    <location>
        <begin position="14"/>
        <end position="80"/>
    </location>
</feature>
<dbReference type="HOGENOM" id="CLU_001771_6_4_2"/>
<dbReference type="eggNOG" id="arCOG02764">
    <property type="taxonomic scope" value="Archaea"/>
</dbReference>
<evidence type="ECO:0000256" key="2">
    <source>
        <dbReference type="ARBA" id="ARBA00006024"/>
    </source>
</evidence>
<dbReference type="InterPro" id="IPR044492">
    <property type="entry name" value="P_typ_ATPase_HD_dom"/>
</dbReference>
<feature type="transmembrane region" description="Helical" evidence="12">
    <location>
        <begin position="377"/>
        <end position="398"/>
    </location>
</feature>
<keyword evidence="15" id="KW-1185">Reference proteome</keyword>
<dbReference type="STRING" id="797302.Halru_0383"/>
<gene>
    <name evidence="14" type="ordered locus">Halru_0383</name>
</gene>
<comment type="similarity">
    <text evidence="2">Belongs to the cation transport ATPase (P-type) (TC 3.A.3) family. Type IB subfamily.</text>
</comment>
<dbReference type="InterPro" id="IPR036412">
    <property type="entry name" value="HAD-like_sf"/>
</dbReference>
<feature type="region of interest" description="Disordered" evidence="11">
    <location>
        <begin position="89"/>
        <end position="109"/>
    </location>
</feature>
<dbReference type="NCBIfam" id="TIGR01494">
    <property type="entry name" value="ATPase_P-type"/>
    <property type="match status" value="2"/>
</dbReference>
<feature type="transmembrane region" description="Helical" evidence="12">
    <location>
        <begin position="122"/>
        <end position="141"/>
    </location>
</feature>
<keyword evidence="10 12" id="KW-0472">Membrane</keyword>
<proteinExistence type="inferred from homology"/>
<evidence type="ECO:0000256" key="6">
    <source>
        <dbReference type="ARBA" id="ARBA00022741"/>
    </source>
</evidence>
<dbReference type="NCBIfam" id="TIGR01525">
    <property type="entry name" value="ATPase-IB_hvy"/>
    <property type="match status" value="1"/>
</dbReference>
<sequence>MTSTDEQPPDSDPAVAEFSVPEMDCPSCAGKVENALGGVEGISEADLRPTTGSVSVAYDAENTTDAEIAGAIEGAGYAVTDSTDERAPAAEAGAGADTTGANDAAGDESPAIWTSSRGIKTWISGVFVALGLLFEFFFHGANAQVGTLVGTDLFLADVLFLVAVAVGGQEILRGGYYSAKLRNLDIDFLMSAAIVGALVASLAFGEALYFEAATLAFLFSVAELLETASMDRARNSLRELMDLSPDEATVRRDGEEVTVPVEAVDVGDVVLVKPGEKIPTDGTVVNGERSEGSEPARANGNSVSAVNQAPITGESVPVDKTEGDEVYAGTINESGYLEVSVTAAAGDDTLSRIVSMVEDAQANKTDREQFVERFADYYTPVVVAFAIVITLASPAVLGTTWPTAVVYGLTLLVLACPCAFVISTPVSVVSGITSAAKNGVLVKGGNHLEAMGAVDVVALDKTGTLTKGELTVTDVVPLSDNTEADVLRCARGLERRSEHPIGEAIVDAADEVGVAERDVADFESLTGKGVRAELDGTTHFAGKPGLFEDFGFDLSHVHAATDGGVVTQTARDLCDRNNCLDLLEETVPELQAEGKTVVLVGTEDELEGVIAVADEIRPDAKRTIQRLRDLGVERTVMLTGDNARTAATIAERVGVDDYRAELLPEEKVAAIEELMDGHDDGDEHRSVATGTTGGVAMVGDGINDAPALATATVGVAMGAAGTDTALETADIALMGDDIAKLPYLYELAHDANGVIRQNIWASLGIKAALAVGVPFGLVPIWLAVLAGDAGMTVGVTGNAMRLSRIEPESVEPSTVDRESGRIDTVQ</sequence>
<dbReference type="FunFam" id="2.70.150.10:FF:000020">
    <property type="entry name" value="Copper-exporting P-type ATPase A"/>
    <property type="match status" value="1"/>
</dbReference>
<dbReference type="KEGG" id="hru:Halru_0383"/>
<dbReference type="InterPro" id="IPR051014">
    <property type="entry name" value="Cation_Transport_ATPase_IB"/>
</dbReference>
<keyword evidence="5" id="KW-0479">Metal-binding</keyword>
<accession>L0I9V8</accession>
<keyword evidence="7" id="KW-0067">ATP-binding</keyword>
<dbReference type="CDD" id="cd00371">
    <property type="entry name" value="HMA"/>
    <property type="match status" value="1"/>
</dbReference>
<dbReference type="InterPro" id="IPR023214">
    <property type="entry name" value="HAD_sf"/>
</dbReference>
<dbReference type="EMBL" id="CP003050">
    <property type="protein sequence ID" value="AGB15026.1"/>
    <property type="molecule type" value="Genomic_DNA"/>
</dbReference>
<dbReference type="SFLD" id="SFLDF00027">
    <property type="entry name" value="p-type_atpase"/>
    <property type="match status" value="1"/>
</dbReference>
<feature type="transmembrane region" description="Helical" evidence="12">
    <location>
        <begin position="184"/>
        <end position="202"/>
    </location>
</feature>
<dbReference type="Proteomes" id="UP000010846">
    <property type="component" value="Chromosome"/>
</dbReference>
<keyword evidence="6" id="KW-0547">Nucleotide-binding</keyword>
<feature type="region of interest" description="Disordered" evidence="11">
    <location>
        <begin position="280"/>
        <end position="322"/>
    </location>
</feature>
<evidence type="ECO:0000256" key="3">
    <source>
        <dbReference type="ARBA" id="ARBA00022475"/>
    </source>
</evidence>
<dbReference type="PRINTS" id="PR00119">
    <property type="entry name" value="CATATPASE"/>
</dbReference>
<dbReference type="GO" id="GO:0005524">
    <property type="term" value="F:ATP binding"/>
    <property type="evidence" value="ECO:0007669"/>
    <property type="project" value="UniProtKB-KW"/>
</dbReference>
<dbReference type="InterPro" id="IPR006121">
    <property type="entry name" value="HMA_dom"/>
</dbReference>
<dbReference type="Gene3D" id="3.30.70.100">
    <property type="match status" value="1"/>
</dbReference>
<evidence type="ECO:0000313" key="14">
    <source>
        <dbReference type="EMBL" id="AGB15026.1"/>
    </source>
</evidence>
<evidence type="ECO:0000259" key="13">
    <source>
        <dbReference type="PROSITE" id="PS50846"/>
    </source>
</evidence>
<feature type="transmembrane region" description="Helical" evidence="12">
    <location>
        <begin position="153"/>
        <end position="172"/>
    </location>
</feature>
<evidence type="ECO:0000256" key="8">
    <source>
        <dbReference type="ARBA" id="ARBA00022967"/>
    </source>
</evidence>
<evidence type="ECO:0000256" key="7">
    <source>
        <dbReference type="ARBA" id="ARBA00022840"/>
    </source>
</evidence>
<dbReference type="InterPro" id="IPR018303">
    <property type="entry name" value="ATPase_P-typ_P_site"/>
</dbReference>
<dbReference type="Gene3D" id="2.70.150.10">
    <property type="entry name" value="Calcium-transporting ATPase, cytoplasmic transduction domain A"/>
    <property type="match status" value="1"/>
</dbReference>
<feature type="region of interest" description="Disordered" evidence="11">
    <location>
        <begin position="806"/>
        <end position="826"/>
    </location>
</feature>
<dbReference type="SFLD" id="SFLDG00002">
    <property type="entry name" value="C1.7:_P-type_atpase_like"/>
    <property type="match status" value="1"/>
</dbReference>
<dbReference type="GeneID" id="14375691"/>
<dbReference type="InterPro" id="IPR023299">
    <property type="entry name" value="ATPase_P-typ_cyto_dom_N"/>
</dbReference>
<dbReference type="PROSITE" id="PS00154">
    <property type="entry name" value="ATPASE_E1_E2"/>
    <property type="match status" value="1"/>
</dbReference>
<evidence type="ECO:0000256" key="10">
    <source>
        <dbReference type="ARBA" id="ARBA00023136"/>
    </source>
</evidence>
<dbReference type="InterPro" id="IPR059000">
    <property type="entry name" value="ATPase_P-type_domA"/>
</dbReference>
<dbReference type="InterPro" id="IPR023298">
    <property type="entry name" value="ATPase_P-typ_TM_dom_sf"/>
</dbReference>
<evidence type="ECO:0000256" key="1">
    <source>
        <dbReference type="ARBA" id="ARBA00004651"/>
    </source>
</evidence>
<dbReference type="Pfam" id="PF00403">
    <property type="entry name" value="HMA"/>
    <property type="match status" value="1"/>
</dbReference>
<dbReference type="SUPFAM" id="SSF55008">
    <property type="entry name" value="HMA, heavy metal-associated domain"/>
    <property type="match status" value="1"/>
</dbReference>
<keyword evidence="9 12" id="KW-1133">Transmembrane helix</keyword>
<feature type="transmembrane region" description="Helical" evidence="12">
    <location>
        <begin position="404"/>
        <end position="422"/>
    </location>
</feature>
<comment type="subcellular location">
    <subcellularLocation>
        <location evidence="1">Cell membrane</location>
        <topology evidence="1">Multi-pass membrane protein</topology>
    </subcellularLocation>
</comment>
<dbReference type="GO" id="GO:0016887">
    <property type="term" value="F:ATP hydrolysis activity"/>
    <property type="evidence" value="ECO:0007669"/>
    <property type="project" value="InterPro"/>
</dbReference>
<evidence type="ECO:0000256" key="11">
    <source>
        <dbReference type="SAM" id="MobiDB-lite"/>
    </source>
</evidence>
<dbReference type="AlphaFoldDB" id="L0I9V8"/>
<keyword evidence="8" id="KW-1278">Translocase</keyword>
<organism evidence="14 15">
    <name type="scientific">Halovivax ruber (strain DSM 18193 / JCM 13892 / XH-70)</name>
    <dbReference type="NCBI Taxonomy" id="797302"/>
    <lineage>
        <taxon>Archaea</taxon>
        <taxon>Methanobacteriati</taxon>
        <taxon>Methanobacteriota</taxon>
        <taxon>Stenosarchaea group</taxon>
        <taxon>Halobacteria</taxon>
        <taxon>Halobacteriales</taxon>
        <taxon>Natrialbaceae</taxon>
        <taxon>Halovivax</taxon>
    </lineage>
</organism>
<dbReference type="Pfam" id="PF00122">
    <property type="entry name" value="E1-E2_ATPase"/>
    <property type="match status" value="2"/>
</dbReference>
<evidence type="ECO:0000256" key="4">
    <source>
        <dbReference type="ARBA" id="ARBA00022692"/>
    </source>
</evidence>
<name>L0I9V8_HALRX</name>
<dbReference type="PROSITE" id="PS50846">
    <property type="entry name" value="HMA_2"/>
    <property type="match status" value="1"/>
</dbReference>
<keyword evidence="3" id="KW-1003">Cell membrane</keyword>
<dbReference type="SUPFAM" id="SSF81665">
    <property type="entry name" value="Calcium ATPase, transmembrane domain M"/>
    <property type="match status" value="1"/>
</dbReference>
<feature type="compositionally biased region" description="Low complexity" evidence="11">
    <location>
        <begin position="89"/>
        <end position="108"/>
    </location>
</feature>
<dbReference type="Gene3D" id="3.40.50.1000">
    <property type="entry name" value="HAD superfamily/HAD-like"/>
    <property type="match status" value="1"/>
</dbReference>
<dbReference type="SFLD" id="SFLDS00003">
    <property type="entry name" value="Haloacid_Dehalogenase"/>
    <property type="match status" value="1"/>
</dbReference>
<feature type="compositionally biased region" description="Basic and acidic residues" evidence="11">
    <location>
        <begin position="814"/>
        <end position="826"/>
    </location>
</feature>
<dbReference type="Gene3D" id="3.40.1110.10">
    <property type="entry name" value="Calcium-transporting ATPase, cytoplasmic domain N"/>
    <property type="match status" value="1"/>
</dbReference>
<feature type="compositionally biased region" description="Polar residues" evidence="11">
    <location>
        <begin position="299"/>
        <end position="310"/>
    </location>
</feature>
<keyword evidence="4 12" id="KW-0812">Transmembrane</keyword>
<dbReference type="InterPro" id="IPR001757">
    <property type="entry name" value="P_typ_ATPase"/>
</dbReference>
<evidence type="ECO:0000256" key="9">
    <source>
        <dbReference type="ARBA" id="ARBA00022989"/>
    </source>
</evidence>
<dbReference type="GO" id="GO:0019829">
    <property type="term" value="F:ATPase-coupled monoatomic cation transmembrane transporter activity"/>
    <property type="evidence" value="ECO:0007669"/>
    <property type="project" value="InterPro"/>
</dbReference>
<dbReference type="SUPFAM" id="SSF81653">
    <property type="entry name" value="Calcium ATPase, transduction domain A"/>
    <property type="match status" value="1"/>
</dbReference>
<evidence type="ECO:0000256" key="5">
    <source>
        <dbReference type="ARBA" id="ARBA00022723"/>
    </source>
</evidence>